<evidence type="ECO:0000256" key="6">
    <source>
        <dbReference type="ARBA" id="ARBA00023015"/>
    </source>
</evidence>
<keyword evidence="5" id="KW-0862">Zinc</keyword>
<accession>A0A2G9SKC1</accession>
<dbReference type="GO" id="GO:0005634">
    <property type="term" value="C:nucleus"/>
    <property type="evidence" value="ECO:0007669"/>
    <property type="project" value="UniProtKB-SubCell"/>
</dbReference>
<keyword evidence="4 10" id="KW-0863">Zinc-finger</keyword>
<dbReference type="GO" id="GO:0003677">
    <property type="term" value="F:DNA binding"/>
    <property type="evidence" value="ECO:0007669"/>
    <property type="project" value="UniProtKB-KW"/>
</dbReference>
<evidence type="ECO:0000256" key="3">
    <source>
        <dbReference type="ARBA" id="ARBA00022737"/>
    </source>
</evidence>
<dbReference type="PROSITE" id="PS00028">
    <property type="entry name" value="ZINC_FINGER_C2H2_1"/>
    <property type="match status" value="1"/>
</dbReference>
<keyword evidence="6" id="KW-0805">Transcription regulation</keyword>
<evidence type="ECO:0000313" key="12">
    <source>
        <dbReference type="EMBL" id="PIO40609.1"/>
    </source>
</evidence>
<keyword evidence="2" id="KW-0479">Metal-binding</keyword>
<evidence type="ECO:0000256" key="1">
    <source>
        <dbReference type="ARBA" id="ARBA00004123"/>
    </source>
</evidence>
<dbReference type="AlphaFoldDB" id="A0A2G9SKC1"/>
<keyword evidence="8" id="KW-0804">Transcription</keyword>
<keyword evidence="9" id="KW-0539">Nucleus</keyword>
<feature type="domain" description="C2H2-type" evidence="11">
    <location>
        <begin position="160"/>
        <end position="187"/>
    </location>
</feature>
<dbReference type="Proteomes" id="UP000228934">
    <property type="component" value="Unassembled WGS sequence"/>
</dbReference>
<proteinExistence type="predicted"/>
<sequence length="194" mass="21887">MEIRKNSILCLSAHVVSILGLPERLEVAQPCHAVKEESESIKFVGGVNTETENTTVAINQESEHKEDLVEGDGTLVDQDQAEEHQQVHQDSDHKKDLLEGDGTLVDQDQAEEHQQVHHNSDHKKKDLVQGDGTLVGKDQAEEHQQVHEEHQQVHTSPKLYSCSECKKTFRENTKLKRHLKVHTGEKPFPCKECG</sequence>
<feature type="non-terminal residue" evidence="12">
    <location>
        <position position="194"/>
    </location>
</feature>
<evidence type="ECO:0000313" key="13">
    <source>
        <dbReference type="Proteomes" id="UP000228934"/>
    </source>
</evidence>
<evidence type="ECO:0000256" key="10">
    <source>
        <dbReference type="PROSITE-ProRule" id="PRU00042"/>
    </source>
</evidence>
<dbReference type="FunFam" id="3.30.160.60:FF:000965">
    <property type="entry name" value="Neurotrophin receptor-interacting factor homolog"/>
    <property type="match status" value="1"/>
</dbReference>
<dbReference type="InterPro" id="IPR036236">
    <property type="entry name" value="Znf_C2H2_sf"/>
</dbReference>
<evidence type="ECO:0000259" key="11">
    <source>
        <dbReference type="PROSITE" id="PS50157"/>
    </source>
</evidence>
<dbReference type="Gene3D" id="3.30.160.60">
    <property type="entry name" value="Classic Zinc Finger"/>
    <property type="match status" value="1"/>
</dbReference>
<evidence type="ECO:0000256" key="5">
    <source>
        <dbReference type="ARBA" id="ARBA00022833"/>
    </source>
</evidence>
<evidence type="ECO:0000256" key="4">
    <source>
        <dbReference type="ARBA" id="ARBA00022771"/>
    </source>
</evidence>
<keyword evidence="7" id="KW-0238">DNA-binding</keyword>
<evidence type="ECO:0000256" key="2">
    <source>
        <dbReference type="ARBA" id="ARBA00022723"/>
    </source>
</evidence>
<evidence type="ECO:0000256" key="8">
    <source>
        <dbReference type="ARBA" id="ARBA00023163"/>
    </source>
</evidence>
<dbReference type="SUPFAM" id="SSF57667">
    <property type="entry name" value="beta-beta-alpha zinc fingers"/>
    <property type="match status" value="1"/>
</dbReference>
<evidence type="ECO:0000256" key="7">
    <source>
        <dbReference type="ARBA" id="ARBA00023125"/>
    </source>
</evidence>
<dbReference type="OrthoDB" id="654211at2759"/>
<dbReference type="InterPro" id="IPR013087">
    <property type="entry name" value="Znf_C2H2_type"/>
</dbReference>
<dbReference type="EMBL" id="KV923748">
    <property type="protein sequence ID" value="PIO40609.1"/>
    <property type="molecule type" value="Genomic_DNA"/>
</dbReference>
<dbReference type="PANTHER" id="PTHR23226">
    <property type="entry name" value="ZINC FINGER AND SCAN DOMAIN-CONTAINING"/>
    <property type="match status" value="1"/>
</dbReference>
<keyword evidence="3" id="KW-0677">Repeat</keyword>
<dbReference type="GO" id="GO:0008270">
    <property type="term" value="F:zinc ion binding"/>
    <property type="evidence" value="ECO:0007669"/>
    <property type="project" value="UniProtKB-KW"/>
</dbReference>
<gene>
    <name evidence="12" type="ORF">AB205_0131460</name>
</gene>
<dbReference type="PROSITE" id="PS50157">
    <property type="entry name" value="ZINC_FINGER_C2H2_2"/>
    <property type="match status" value="1"/>
</dbReference>
<dbReference type="SMART" id="SM00355">
    <property type="entry name" value="ZnF_C2H2"/>
    <property type="match status" value="1"/>
</dbReference>
<evidence type="ECO:0000256" key="9">
    <source>
        <dbReference type="ARBA" id="ARBA00023242"/>
    </source>
</evidence>
<name>A0A2G9SKC1_AQUCT</name>
<keyword evidence="13" id="KW-1185">Reference proteome</keyword>
<reference evidence="13" key="1">
    <citation type="journal article" date="2017" name="Nat. Commun.">
        <title>The North American bullfrog draft genome provides insight into hormonal regulation of long noncoding RNA.</title>
        <authorList>
            <person name="Hammond S.A."/>
            <person name="Warren R.L."/>
            <person name="Vandervalk B.P."/>
            <person name="Kucuk E."/>
            <person name="Khan H."/>
            <person name="Gibb E.A."/>
            <person name="Pandoh P."/>
            <person name="Kirk H."/>
            <person name="Zhao Y."/>
            <person name="Jones M."/>
            <person name="Mungall A.J."/>
            <person name="Coope R."/>
            <person name="Pleasance S."/>
            <person name="Moore R.A."/>
            <person name="Holt R.A."/>
            <person name="Round J.M."/>
            <person name="Ohora S."/>
            <person name="Walle B.V."/>
            <person name="Veldhoen N."/>
            <person name="Helbing C.C."/>
            <person name="Birol I."/>
        </authorList>
    </citation>
    <scope>NUCLEOTIDE SEQUENCE [LARGE SCALE GENOMIC DNA]</scope>
</reference>
<comment type="subcellular location">
    <subcellularLocation>
        <location evidence="1">Nucleus</location>
    </subcellularLocation>
</comment>
<protein>
    <recommendedName>
        <fullName evidence="11">C2H2-type domain-containing protein</fullName>
    </recommendedName>
</protein>
<organism evidence="12 13">
    <name type="scientific">Aquarana catesbeiana</name>
    <name type="common">American bullfrog</name>
    <name type="synonym">Rana catesbeiana</name>
    <dbReference type="NCBI Taxonomy" id="8400"/>
    <lineage>
        <taxon>Eukaryota</taxon>
        <taxon>Metazoa</taxon>
        <taxon>Chordata</taxon>
        <taxon>Craniata</taxon>
        <taxon>Vertebrata</taxon>
        <taxon>Euteleostomi</taxon>
        <taxon>Amphibia</taxon>
        <taxon>Batrachia</taxon>
        <taxon>Anura</taxon>
        <taxon>Neobatrachia</taxon>
        <taxon>Ranoidea</taxon>
        <taxon>Ranidae</taxon>
        <taxon>Aquarana</taxon>
    </lineage>
</organism>